<dbReference type="AlphaFoldDB" id="A0A169NFH7"/>
<evidence type="ECO:0000313" key="2">
    <source>
        <dbReference type="EMBL" id="BAU83492.1"/>
    </source>
</evidence>
<name>A0A169NFH7_STRLU</name>
<organism evidence="2 3">
    <name type="scientific">Streptomyces laurentii</name>
    <dbReference type="NCBI Taxonomy" id="39478"/>
    <lineage>
        <taxon>Bacteria</taxon>
        <taxon>Bacillati</taxon>
        <taxon>Actinomycetota</taxon>
        <taxon>Actinomycetes</taxon>
        <taxon>Kitasatosporales</taxon>
        <taxon>Streptomycetaceae</taxon>
        <taxon>Streptomyces</taxon>
    </lineage>
</organism>
<protein>
    <submittedName>
        <fullName evidence="2">Uncharacterized protein</fullName>
    </submittedName>
</protein>
<dbReference type="KEGG" id="slau:SLA_2568"/>
<reference evidence="2 3" key="1">
    <citation type="journal article" date="2016" name="Genome Announc.">
        <title>Complete Genome Sequence of Thiostrepton-Producing Streptomyces laurentii ATCC 31255.</title>
        <authorList>
            <person name="Doi K."/>
            <person name="Fujino Y."/>
            <person name="Nagayoshi Y."/>
            <person name="Ohshima T."/>
            <person name="Ogata S."/>
        </authorList>
    </citation>
    <scope>NUCLEOTIDE SEQUENCE [LARGE SCALE GENOMIC DNA]</scope>
    <source>
        <strain evidence="2 3">ATCC 31255</strain>
    </source>
</reference>
<gene>
    <name evidence="2" type="ORF">SLA_2568</name>
</gene>
<feature type="region of interest" description="Disordered" evidence="1">
    <location>
        <begin position="1"/>
        <end position="115"/>
    </location>
</feature>
<sequence length="115" mass="11920">MPPAGARGTRGRRAAARGVSGAIDKGPDPAARRTGGGASSGRLHPARAYSSTRTRSRQTAREVRAEAPGPVGADARSARNVRIFRMTITLSDHPVSRQAVPKPPAGHTTPPPDSP</sequence>
<evidence type="ECO:0000313" key="3">
    <source>
        <dbReference type="Proteomes" id="UP000217676"/>
    </source>
</evidence>
<keyword evidence="3" id="KW-1185">Reference proteome</keyword>
<feature type="compositionally biased region" description="Low complexity" evidence="1">
    <location>
        <begin position="40"/>
        <end position="53"/>
    </location>
</feature>
<accession>A0A169NFH7</accession>
<dbReference type="Proteomes" id="UP000217676">
    <property type="component" value="Chromosome"/>
</dbReference>
<proteinExistence type="predicted"/>
<evidence type="ECO:0000256" key="1">
    <source>
        <dbReference type="SAM" id="MobiDB-lite"/>
    </source>
</evidence>
<dbReference type="EMBL" id="AP017424">
    <property type="protein sequence ID" value="BAU83492.1"/>
    <property type="molecule type" value="Genomic_DNA"/>
</dbReference>
<feature type="compositionally biased region" description="Pro residues" evidence="1">
    <location>
        <begin position="101"/>
        <end position="115"/>
    </location>
</feature>